<feature type="non-terminal residue" evidence="2">
    <location>
        <position position="88"/>
    </location>
</feature>
<gene>
    <name evidence="2" type="ORF">PMAYCL1PPCAC_33183</name>
</gene>
<evidence type="ECO:0000313" key="3">
    <source>
        <dbReference type="Proteomes" id="UP001328107"/>
    </source>
</evidence>
<dbReference type="Proteomes" id="UP001328107">
    <property type="component" value="Unassembled WGS sequence"/>
</dbReference>
<organism evidence="2 3">
    <name type="scientific">Pristionchus mayeri</name>
    <dbReference type="NCBI Taxonomy" id="1317129"/>
    <lineage>
        <taxon>Eukaryota</taxon>
        <taxon>Metazoa</taxon>
        <taxon>Ecdysozoa</taxon>
        <taxon>Nematoda</taxon>
        <taxon>Chromadorea</taxon>
        <taxon>Rhabditida</taxon>
        <taxon>Rhabditina</taxon>
        <taxon>Diplogasteromorpha</taxon>
        <taxon>Diplogasteroidea</taxon>
        <taxon>Neodiplogasteridae</taxon>
        <taxon>Pristionchus</taxon>
    </lineage>
</organism>
<reference evidence="3" key="1">
    <citation type="submission" date="2022-10" db="EMBL/GenBank/DDBJ databases">
        <title>Genome assembly of Pristionchus species.</title>
        <authorList>
            <person name="Yoshida K."/>
            <person name="Sommer R.J."/>
        </authorList>
    </citation>
    <scope>NUCLEOTIDE SEQUENCE [LARGE SCALE GENOMIC DNA]</scope>
    <source>
        <strain evidence="3">RS5460</strain>
    </source>
</reference>
<evidence type="ECO:0000256" key="1">
    <source>
        <dbReference type="SAM" id="MobiDB-lite"/>
    </source>
</evidence>
<comment type="caution">
    <text evidence="2">The sequence shown here is derived from an EMBL/GenBank/DDBJ whole genome shotgun (WGS) entry which is preliminary data.</text>
</comment>
<dbReference type="AlphaFoldDB" id="A0AAN5DG35"/>
<name>A0AAN5DG35_9BILA</name>
<sequence>SASRTSDGPTPGRVRSVPPSKREKKMALRIQLSHGIPTLGPDDLPSKQESDWWNCHLGSDTCPRCNEKLPRVPEQRKSHYKAMHYDIY</sequence>
<feature type="region of interest" description="Disordered" evidence="1">
    <location>
        <begin position="1"/>
        <end position="26"/>
    </location>
</feature>
<protein>
    <submittedName>
        <fullName evidence="2">Uncharacterized protein</fullName>
    </submittedName>
</protein>
<dbReference type="EMBL" id="BTRK01000006">
    <property type="protein sequence ID" value="GMR62988.1"/>
    <property type="molecule type" value="Genomic_DNA"/>
</dbReference>
<proteinExistence type="predicted"/>
<keyword evidence="3" id="KW-1185">Reference proteome</keyword>
<evidence type="ECO:0000313" key="2">
    <source>
        <dbReference type="EMBL" id="GMR62988.1"/>
    </source>
</evidence>
<feature type="non-terminal residue" evidence="2">
    <location>
        <position position="1"/>
    </location>
</feature>
<accession>A0AAN5DG35</accession>